<dbReference type="GO" id="GO:0005783">
    <property type="term" value="C:endoplasmic reticulum"/>
    <property type="evidence" value="ECO:0007669"/>
    <property type="project" value="TreeGrafter"/>
</dbReference>
<evidence type="ECO:0000256" key="3">
    <source>
        <dbReference type="ARBA" id="ARBA00022989"/>
    </source>
</evidence>
<feature type="transmembrane region" description="Helical" evidence="6">
    <location>
        <begin position="160"/>
        <end position="180"/>
    </location>
</feature>
<dbReference type="PROSITE" id="PS50922">
    <property type="entry name" value="TLC"/>
    <property type="match status" value="1"/>
</dbReference>
<dbReference type="AlphaFoldDB" id="A0A813HFQ6"/>
<dbReference type="EMBL" id="CAJNNW010001259">
    <property type="protein sequence ID" value="CAE8636442.1"/>
    <property type="molecule type" value="Genomic_DNA"/>
</dbReference>
<feature type="transmembrane region" description="Helical" evidence="6">
    <location>
        <begin position="192"/>
        <end position="215"/>
    </location>
</feature>
<evidence type="ECO:0000256" key="2">
    <source>
        <dbReference type="ARBA" id="ARBA00022692"/>
    </source>
</evidence>
<evidence type="ECO:0000256" key="6">
    <source>
        <dbReference type="SAM" id="Phobius"/>
    </source>
</evidence>
<evidence type="ECO:0000313" key="9">
    <source>
        <dbReference type="Proteomes" id="UP000626109"/>
    </source>
</evidence>
<protein>
    <recommendedName>
        <fullName evidence="7">TLC domain-containing protein</fullName>
    </recommendedName>
</protein>
<dbReference type="GO" id="GO:0055088">
    <property type="term" value="P:lipid homeostasis"/>
    <property type="evidence" value="ECO:0007669"/>
    <property type="project" value="TreeGrafter"/>
</dbReference>
<feature type="transmembrane region" description="Helical" evidence="6">
    <location>
        <begin position="131"/>
        <end position="148"/>
    </location>
</feature>
<feature type="transmembrane region" description="Helical" evidence="6">
    <location>
        <begin position="48"/>
        <end position="70"/>
    </location>
</feature>
<organism evidence="8 9">
    <name type="scientific">Polarella glacialis</name>
    <name type="common">Dinoflagellate</name>
    <dbReference type="NCBI Taxonomy" id="89957"/>
    <lineage>
        <taxon>Eukaryota</taxon>
        <taxon>Sar</taxon>
        <taxon>Alveolata</taxon>
        <taxon>Dinophyceae</taxon>
        <taxon>Suessiales</taxon>
        <taxon>Suessiaceae</taxon>
        <taxon>Polarella</taxon>
    </lineage>
</organism>
<evidence type="ECO:0000259" key="7">
    <source>
        <dbReference type="PROSITE" id="PS50922"/>
    </source>
</evidence>
<feature type="transmembrane region" description="Helical" evidence="6">
    <location>
        <begin position="100"/>
        <end position="119"/>
    </location>
</feature>
<evidence type="ECO:0000256" key="4">
    <source>
        <dbReference type="ARBA" id="ARBA00023136"/>
    </source>
</evidence>
<dbReference type="PANTHER" id="PTHR13439">
    <property type="entry name" value="CT120 PROTEIN"/>
    <property type="match status" value="1"/>
</dbReference>
<dbReference type="Pfam" id="PF03798">
    <property type="entry name" value="TRAM_LAG1_CLN8"/>
    <property type="match status" value="1"/>
</dbReference>
<gene>
    <name evidence="8" type="ORF">PGLA2088_LOCUS1617</name>
</gene>
<sequence length="280" mass="29860">PGIQTPSGFFVASISWSVVFLLLWATGVTVLKAVGYGPTIGSAKRGTWALKVVMLCHHTFISSAAVLAILEDPALMATLRCGGFCLEPAQRLLRDTVRSASAEALVPVTLGFMIADLALMSQWSLCGGKKGVGDFLMFLHHIGALIGWPPAVVPDLCTRYILVLLAFEISSVFLTINWFLSTAGLKSSRAYIVTGLIFTASFVLVRLLAAVPLVVALFTANPLGFTGETGLPHPHIFLILANIGLLFPHGLNFIWGYKVIQGCAAVVFASKASEAKKNSD</sequence>
<keyword evidence="2 5" id="KW-0812">Transmembrane</keyword>
<evidence type="ECO:0000256" key="5">
    <source>
        <dbReference type="PROSITE-ProRule" id="PRU00205"/>
    </source>
</evidence>
<dbReference type="SMART" id="SM00724">
    <property type="entry name" value="TLC"/>
    <property type="match status" value="1"/>
</dbReference>
<feature type="transmembrane region" description="Helical" evidence="6">
    <location>
        <begin position="235"/>
        <end position="255"/>
    </location>
</feature>
<dbReference type="Proteomes" id="UP000626109">
    <property type="component" value="Unassembled WGS sequence"/>
</dbReference>
<name>A0A813HFQ6_POLGL</name>
<dbReference type="PANTHER" id="PTHR13439:SF0">
    <property type="entry name" value="TOPOISOMERASE I DAMAGE AFFECTED PROTEIN 4"/>
    <property type="match status" value="1"/>
</dbReference>
<comment type="caution">
    <text evidence="8">The sequence shown here is derived from an EMBL/GenBank/DDBJ whole genome shotgun (WGS) entry which is preliminary data.</text>
</comment>
<comment type="subcellular location">
    <subcellularLocation>
        <location evidence="1">Membrane</location>
        <topology evidence="1">Multi-pass membrane protein</topology>
    </subcellularLocation>
</comment>
<feature type="transmembrane region" description="Helical" evidence="6">
    <location>
        <begin position="14"/>
        <end position="36"/>
    </location>
</feature>
<dbReference type="InterPro" id="IPR006634">
    <property type="entry name" value="TLC-dom"/>
</dbReference>
<dbReference type="GO" id="GO:0016020">
    <property type="term" value="C:membrane"/>
    <property type="evidence" value="ECO:0007669"/>
    <property type="project" value="UniProtKB-SubCell"/>
</dbReference>
<evidence type="ECO:0000256" key="1">
    <source>
        <dbReference type="ARBA" id="ARBA00004141"/>
    </source>
</evidence>
<keyword evidence="4 5" id="KW-0472">Membrane</keyword>
<feature type="domain" description="TLC" evidence="7">
    <location>
        <begin position="43"/>
        <end position="268"/>
    </location>
</feature>
<keyword evidence="3 6" id="KW-1133">Transmembrane helix</keyword>
<feature type="non-terminal residue" evidence="8">
    <location>
        <position position="280"/>
    </location>
</feature>
<dbReference type="InterPro" id="IPR050846">
    <property type="entry name" value="TLCD"/>
</dbReference>
<proteinExistence type="predicted"/>
<reference evidence="8" key="1">
    <citation type="submission" date="2021-02" db="EMBL/GenBank/DDBJ databases">
        <authorList>
            <person name="Dougan E. K."/>
            <person name="Rhodes N."/>
            <person name="Thang M."/>
            <person name="Chan C."/>
        </authorList>
    </citation>
    <scope>NUCLEOTIDE SEQUENCE</scope>
</reference>
<accession>A0A813HFQ6</accession>
<evidence type="ECO:0000313" key="8">
    <source>
        <dbReference type="EMBL" id="CAE8636442.1"/>
    </source>
</evidence>